<protein>
    <submittedName>
        <fullName evidence="7">Oxidoreductase</fullName>
    </submittedName>
</protein>
<gene>
    <name evidence="7" type="ORF">F5544_12205</name>
</gene>
<accession>A0A6G9YAU4</accession>
<dbReference type="InterPro" id="IPR023753">
    <property type="entry name" value="FAD/NAD-binding_dom"/>
</dbReference>
<dbReference type="PRINTS" id="PR00469">
    <property type="entry name" value="PNDRDTASEII"/>
</dbReference>
<dbReference type="Pfam" id="PF07992">
    <property type="entry name" value="Pyr_redox_2"/>
    <property type="match status" value="1"/>
</dbReference>
<dbReference type="EMBL" id="CP046172">
    <property type="protein sequence ID" value="QIS10332.1"/>
    <property type="molecule type" value="Genomic_DNA"/>
</dbReference>
<sequence length="407" mass="44318">MGNGTFRLQPQFWGLRRNTLADNGCFVVTKREGSPFNLRSEFQTRRFLVTHRIVVLGAGYAGLNAAARAARLLRGRDVRLTLINRTDRFVERIRLHQLAAGQELPDRPLRRLLAGTAVELTVATVTGIDLENRVVRTDSAPVGYETLIYALGSDADLDAVPGVREHAYSVAERTQALRLRERLCGLDGSVVVVGGGLTGIEAATEIAQAYPRLRVELVSSASVGGWLSERAQRHLRKSFADKGISVIEGVCVAKAGPDGLVAEDGRTIPGDLIVWAAGFQVPELARAAGLTTDARGRLLVDDRLRSISHPEVYGVGDAAGDGVRMSCQTGMQMGPYVAQDIARALRGRKSKPVVLRYFWQNISLGRGDGVTQFTRFDDSPTGLVLTGRTSAWFKELVSRGAMWAVRR</sequence>
<keyword evidence="5" id="KW-0560">Oxidoreductase</keyword>
<evidence type="ECO:0000256" key="4">
    <source>
        <dbReference type="ARBA" id="ARBA00022827"/>
    </source>
</evidence>
<keyword evidence="4" id="KW-0274">FAD</keyword>
<comment type="similarity">
    <text evidence="2">Belongs to the NADH dehydrogenase family.</text>
</comment>
<dbReference type="Proteomes" id="UP000503540">
    <property type="component" value="Chromosome"/>
</dbReference>
<evidence type="ECO:0000313" key="7">
    <source>
        <dbReference type="EMBL" id="QIS10332.1"/>
    </source>
</evidence>
<dbReference type="AlphaFoldDB" id="A0A6G9YAU4"/>
<evidence type="ECO:0000256" key="2">
    <source>
        <dbReference type="ARBA" id="ARBA00005272"/>
    </source>
</evidence>
<organism evidence="7 8">
    <name type="scientific">Nocardia arthritidis</name>
    <dbReference type="NCBI Taxonomy" id="228602"/>
    <lineage>
        <taxon>Bacteria</taxon>
        <taxon>Bacillati</taxon>
        <taxon>Actinomycetota</taxon>
        <taxon>Actinomycetes</taxon>
        <taxon>Mycobacteriales</taxon>
        <taxon>Nocardiaceae</taxon>
        <taxon>Nocardia</taxon>
    </lineage>
</organism>
<keyword evidence="3" id="KW-0285">Flavoprotein</keyword>
<keyword evidence="8" id="KW-1185">Reference proteome</keyword>
<feature type="domain" description="FAD/NAD(P)-binding" evidence="6">
    <location>
        <begin position="52"/>
        <end position="334"/>
    </location>
</feature>
<dbReference type="GO" id="GO:0019646">
    <property type="term" value="P:aerobic electron transport chain"/>
    <property type="evidence" value="ECO:0007669"/>
    <property type="project" value="TreeGrafter"/>
</dbReference>
<dbReference type="PANTHER" id="PTHR42913:SF3">
    <property type="entry name" value="64 KDA MITOCHONDRIAL NADH DEHYDROGENASE (EUROFUNG)"/>
    <property type="match status" value="1"/>
</dbReference>
<evidence type="ECO:0000256" key="1">
    <source>
        <dbReference type="ARBA" id="ARBA00001974"/>
    </source>
</evidence>
<dbReference type="GO" id="GO:0003955">
    <property type="term" value="F:NAD(P)H dehydrogenase (quinone) activity"/>
    <property type="evidence" value="ECO:0007669"/>
    <property type="project" value="TreeGrafter"/>
</dbReference>
<comment type="cofactor">
    <cofactor evidence="1">
        <name>FAD</name>
        <dbReference type="ChEBI" id="CHEBI:57692"/>
    </cofactor>
</comment>
<evidence type="ECO:0000313" key="8">
    <source>
        <dbReference type="Proteomes" id="UP000503540"/>
    </source>
</evidence>
<dbReference type="PANTHER" id="PTHR42913">
    <property type="entry name" value="APOPTOSIS-INDUCING FACTOR 1"/>
    <property type="match status" value="1"/>
</dbReference>
<evidence type="ECO:0000256" key="5">
    <source>
        <dbReference type="ARBA" id="ARBA00023002"/>
    </source>
</evidence>
<dbReference type="SUPFAM" id="SSF51905">
    <property type="entry name" value="FAD/NAD(P)-binding domain"/>
    <property type="match status" value="1"/>
</dbReference>
<evidence type="ECO:0000259" key="6">
    <source>
        <dbReference type="Pfam" id="PF07992"/>
    </source>
</evidence>
<dbReference type="PRINTS" id="PR00368">
    <property type="entry name" value="FADPNR"/>
</dbReference>
<dbReference type="InterPro" id="IPR051169">
    <property type="entry name" value="NADH-Q_oxidoreductase"/>
</dbReference>
<evidence type="ECO:0000256" key="3">
    <source>
        <dbReference type="ARBA" id="ARBA00022630"/>
    </source>
</evidence>
<proteinExistence type="inferred from homology"/>
<dbReference type="KEGG" id="nah:F5544_12205"/>
<dbReference type="InterPro" id="IPR036188">
    <property type="entry name" value="FAD/NAD-bd_sf"/>
</dbReference>
<dbReference type="Gene3D" id="3.50.50.100">
    <property type="match status" value="1"/>
</dbReference>
<name>A0A6G9YAU4_9NOCA</name>
<reference evidence="7 8" key="1">
    <citation type="journal article" date="2019" name="ACS Chem. Biol.">
        <title>Identification and Mobilization of a Cryptic Antibiotic Biosynthesis Gene Locus from a Human-Pathogenic Nocardia Isolate.</title>
        <authorList>
            <person name="Herisse M."/>
            <person name="Ishida K."/>
            <person name="Porter J.L."/>
            <person name="Howden B."/>
            <person name="Hertweck C."/>
            <person name="Stinear T.P."/>
            <person name="Pidot S.J."/>
        </authorList>
    </citation>
    <scope>NUCLEOTIDE SEQUENCE [LARGE SCALE GENOMIC DNA]</scope>
    <source>
        <strain evidence="7 8">AUSMDU00012717</strain>
    </source>
</reference>